<dbReference type="GO" id="GO:0003677">
    <property type="term" value="F:DNA binding"/>
    <property type="evidence" value="ECO:0007669"/>
    <property type="project" value="UniProtKB-KW"/>
</dbReference>
<feature type="domain" description="HTH gntR-type" evidence="4">
    <location>
        <begin position="16"/>
        <end position="84"/>
    </location>
</feature>
<dbReference type="CDD" id="cd07377">
    <property type="entry name" value="WHTH_GntR"/>
    <property type="match status" value="1"/>
</dbReference>
<sequence>MSYTPASASYRPLSSQRLHEGVVQQIVAQIMSGGLVPGASLPSEAALAQQFGVSRTVIREAVRMLVSKGLVVVKHGSGMLVQPSEQWNYLDPLVLFEHLRVSQDKTVLNELLELRRIVEVEVAALAAQRRTAEDMQTLYKFVEQMRTVIGDPRTFTRFDIAFHDAILAIARNRLLAQTLRPANQALYVARLISSQRYSRSEASERGHEEILSALEKGDPQQAREAMHRHIKQFEDDIHTILAPGFSFDVSDLAHELD</sequence>
<dbReference type="Pfam" id="PF00392">
    <property type="entry name" value="GntR"/>
    <property type="match status" value="1"/>
</dbReference>
<dbReference type="PANTHER" id="PTHR43537">
    <property type="entry name" value="TRANSCRIPTIONAL REGULATOR, GNTR FAMILY"/>
    <property type="match status" value="1"/>
</dbReference>
<evidence type="ECO:0000313" key="6">
    <source>
        <dbReference type="Proteomes" id="UP000290365"/>
    </source>
</evidence>
<dbReference type="Proteomes" id="UP000290365">
    <property type="component" value="Chromosome"/>
</dbReference>
<dbReference type="SMART" id="SM00345">
    <property type="entry name" value="HTH_GNTR"/>
    <property type="match status" value="1"/>
</dbReference>
<dbReference type="SMART" id="SM00895">
    <property type="entry name" value="FCD"/>
    <property type="match status" value="1"/>
</dbReference>
<dbReference type="Gene3D" id="1.10.10.10">
    <property type="entry name" value="Winged helix-like DNA-binding domain superfamily/Winged helix DNA-binding domain"/>
    <property type="match status" value="1"/>
</dbReference>
<protein>
    <submittedName>
        <fullName evidence="5">FadR family transcriptional regulator</fullName>
    </submittedName>
</protein>
<reference evidence="5 6" key="1">
    <citation type="submission" date="2019-01" db="EMBL/GenBank/DDBJ databases">
        <title>Ktedonosporobacter rubrisoli SCAWS-G2.</title>
        <authorList>
            <person name="Huang Y."/>
            <person name="Yan B."/>
        </authorList>
    </citation>
    <scope>NUCLEOTIDE SEQUENCE [LARGE SCALE GENOMIC DNA]</scope>
    <source>
        <strain evidence="5 6">SCAWS-G2</strain>
    </source>
</reference>
<dbReference type="Pfam" id="PF07729">
    <property type="entry name" value="FCD"/>
    <property type="match status" value="1"/>
</dbReference>
<organism evidence="5 6">
    <name type="scientific">Ktedonosporobacter rubrisoli</name>
    <dbReference type="NCBI Taxonomy" id="2509675"/>
    <lineage>
        <taxon>Bacteria</taxon>
        <taxon>Bacillati</taxon>
        <taxon>Chloroflexota</taxon>
        <taxon>Ktedonobacteria</taxon>
        <taxon>Ktedonobacterales</taxon>
        <taxon>Ktedonosporobacteraceae</taxon>
        <taxon>Ktedonosporobacter</taxon>
    </lineage>
</organism>
<evidence type="ECO:0000256" key="2">
    <source>
        <dbReference type="ARBA" id="ARBA00023125"/>
    </source>
</evidence>
<dbReference type="OrthoDB" id="369138at2"/>
<dbReference type="InterPro" id="IPR011711">
    <property type="entry name" value="GntR_C"/>
</dbReference>
<dbReference type="InterPro" id="IPR000524">
    <property type="entry name" value="Tscrpt_reg_HTH_GntR"/>
</dbReference>
<dbReference type="InterPro" id="IPR036388">
    <property type="entry name" value="WH-like_DNA-bd_sf"/>
</dbReference>
<evidence type="ECO:0000313" key="5">
    <source>
        <dbReference type="EMBL" id="QBD76874.1"/>
    </source>
</evidence>
<proteinExistence type="predicted"/>
<gene>
    <name evidence="5" type="ORF">EPA93_13010</name>
</gene>
<keyword evidence="1" id="KW-0805">Transcription regulation</keyword>
<accession>A0A4P6JNL4</accession>
<keyword evidence="3" id="KW-0804">Transcription</keyword>
<keyword evidence="6" id="KW-1185">Reference proteome</keyword>
<evidence type="ECO:0000256" key="3">
    <source>
        <dbReference type="ARBA" id="ARBA00023163"/>
    </source>
</evidence>
<dbReference type="PROSITE" id="PS50949">
    <property type="entry name" value="HTH_GNTR"/>
    <property type="match status" value="1"/>
</dbReference>
<dbReference type="PANTHER" id="PTHR43537:SF5">
    <property type="entry name" value="UXU OPERON TRANSCRIPTIONAL REGULATOR"/>
    <property type="match status" value="1"/>
</dbReference>
<dbReference type="EMBL" id="CP035758">
    <property type="protein sequence ID" value="QBD76874.1"/>
    <property type="molecule type" value="Genomic_DNA"/>
</dbReference>
<dbReference type="KEGG" id="kbs:EPA93_13010"/>
<dbReference type="GO" id="GO:0003700">
    <property type="term" value="F:DNA-binding transcription factor activity"/>
    <property type="evidence" value="ECO:0007669"/>
    <property type="project" value="InterPro"/>
</dbReference>
<dbReference type="RefSeq" id="WP_129887938.1">
    <property type="nucleotide sequence ID" value="NZ_CP035758.1"/>
</dbReference>
<dbReference type="InterPro" id="IPR036390">
    <property type="entry name" value="WH_DNA-bd_sf"/>
</dbReference>
<dbReference type="SUPFAM" id="SSF46785">
    <property type="entry name" value="Winged helix' DNA-binding domain"/>
    <property type="match status" value="1"/>
</dbReference>
<name>A0A4P6JNL4_KTERU</name>
<dbReference type="SUPFAM" id="SSF48008">
    <property type="entry name" value="GntR ligand-binding domain-like"/>
    <property type="match status" value="1"/>
</dbReference>
<keyword evidence="2" id="KW-0238">DNA-binding</keyword>
<evidence type="ECO:0000259" key="4">
    <source>
        <dbReference type="PROSITE" id="PS50949"/>
    </source>
</evidence>
<dbReference type="Gene3D" id="1.20.120.530">
    <property type="entry name" value="GntR ligand-binding domain-like"/>
    <property type="match status" value="1"/>
</dbReference>
<dbReference type="InterPro" id="IPR008920">
    <property type="entry name" value="TF_FadR/GntR_C"/>
</dbReference>
<dbReference type="AlphaFoldDB" id="A0A4P6JNL4"/>
<evidence type="ECO:0000256" key="1">
    <source>
        <dbReference type="ARBA" id="ARBA00023015"/>
    </source>
</evidence>
<dbReference type="PRINTS" id="PR00035">
    <property type="entry name" value="HTHGNTR"/>
</dbReference>